<dbReference type="PROSITE" id="PS00061">
    <property type="entry name" value="ADH_SHORT"/>
    <property type="match status" value="1"/>
</dbReference>
<protein>
    <submittedName>
        <fullName evidence="3">SDR family NAD(P)-dependent oxidoreductase</fullName>
    </submittedName>
</protein>
<accession>A0ABT8ZM42</accession>
<dbReference type="InterPro" id="IPR002347">
    <property type="entry name" value="SDR_fam"/>
</dbReference>
<organism evidence="3 4">
    <name type="scientific">Sphingobium cyanobacteriorum</name>
    <dbReference type="NCBI Taxonomy" id="3063954"/>
    <lineage>
        <taxon>Bacteria</taxon>
        <taxon>Pseudomonadati</taxon>
        <taxon>Pseudomonadota</taxon>
        <taxon>Alphaproteobacteria</taxon>
        <taxon>Sphingomonadales</taxon>
        <taxon>Sphingomonadaceae</taxon>
        <taxon>Sphingobium</taxon>
    </lineage>
</organism>
<name>A0ABT8ZM42_9SPHN</name>
<proteinExistence type="inferred from homology"/>
<dbReference type="InterPro" id="IPR020904">
    <property type="entry name" value="Sc_DH/Rdtase_CS"/>
</dbReference>
<dbReference type="PRINTS" id="PR00080">
    <property type="entry name" value="SDRFAMILY"/>
</dbReference>
<dbReference type="InterPro" id="IPR036291">
    <property type="entry name" value="NAD(P)-bd_dom_sf"/>
</dbReference>
<dbReference type="RefSeq" id="WP_304536032.1">
    <property type="nucleotide sequence ID" value="NZ_JAUQOM010000004.1"/>
</dbReference>
<comment type="caution">
    <text evidence="3">The sequence shown here is derived from an EMBL/GenBank/DDBJ whole genome shotgun (WGS) entry which is preliminary data.</text>
</comment>
<gene>
    <name evidence="3" type="ORF">Q4610_11195</name>
</gene>
<comment type="similarity">
    <text evidence="1">Belongs to the short-chain dehydrogenases/reductases (SDR) family.</text>
</comment>
<evidence type="ECO:0000313" key="3">
    <source>
        <dbReference type="EMBL" id="MDO7835609.1"/>
    </source>
</evidence>
<dbReference type="PANTHER" id="PTHR24321">
    <property type="entry name" value="DEHYDROGENASES, SHORT CHAIN"/>
    <property type="match status" value="1"/>
</dbReference>
<dbReference type="EMBL" id="JAUQOM010000004">
    <property type="protein sequence ID" value="MDO7835609.1"/>
    <property type="molecule type" value="Genomic_DNA"/>
</dbReference>
<dbReference type="Gene3D" id="3.40.50.720">
    <property type="entry name" value="NAD(P)-binding Rossmann-like Domain"/>
    <property type="match status" value="1"/>
</dbReference>
<keyword evidence="4" id="KW-1185">Reference proteome</keyword>
<reference evidence="3" key="1">
    <citation type="submission" date="2023-07" db="EMBL/GenBank/DDBJ databases">
        <title>Bacterial whole genome sequence for Sphingobium sp. HBC34.</title>
        <authorList>
            <person name="Le V."/>
            <person name="Ko S.-R."/>
            <person name="Ahn C.-Y."/>
            <person name="Oh H.-M."/>
        </authorList>
    </citation>
    <scope>NUCLEOTIDE SEQUENCE</scope>
    <source>
        <strain evidence="3">HBC34</strain>
    </source>
</reference>
<dbReference type="Proteomes" id="UP001176471">
    <property type="component" value="Unassembled WGS sequence"/>
</dbReference>
<sequence>MNLTDKIVVVAGASKNTGRVIALAAADAGANLVVAARSASAIQAVAGEIEARGRQALAVTADMADAQQARAIITSAVERFGRVDALIYNAAYMHQRAFLKIDEAHWDQMLDTNLKGYFVTAQAAAQAMVDARIGGSIVGIASTAGVVGFPNNADYCASKGGMVTLTKAMAMDLSRYGIRANCIASGFINGESVAEAEQAGGGAVLQALRDFLPSRRFAEQSEIASAALFLASNASSYCNGSVLSVDGGLTLGNLPSGR</sequence>
<keyword evidence="2" id="KW-0560">Oxidoreductase</keyword>
<dbReference type="Pfam" id="PF13561">
    <property type="entry name" value="adh_short_C2"/>
    <property type="match status" value="1"/>
</dbReference>
<evidence type="ECO:0000256" key="2">
    <source>
        <dbReference type="ARBA" id="ARBA00023002"/>
    </source>
</evidence>
<evidence type="ECO:0000256" key="1">
    <source>
        <dbReference type="ARBA" id="ARBA00006484"/>
    </source>
</evidence>
<evidence type="ECO:0000313" key="4">
    <source>
        <dbReference type="Proteomes" id="UP001176471"/>
    </source>
</evidence>
<dbReference type="PRINTS" id="PR00081">
    <property type="entry name" value="GDHRDH"/>
</dbReference>
<dbReference type="SUPFAM" id="SSF51735">
    <property type="entry name" value="NAD(P)-binding Rossmann-fold domains"/>
    <property type="match status" value="1"/>
</dbReference>
<dbReference type="PANTHER" id="PTHR24321:SF8">
    <property type="entry name" value="ESTRADIOL 17-BETA-DEHYDROGENASE 8-RELATED"/>
    <property type="match status" value="1"/>
</dbReference>